<proteinExistence type="predicted"/>
<evidence type="ECO:0000313" key="1">
    <source>
        <dbReference type="EMBL" id="RGU93282.1"/>
    </source>
</evidence>
<gene>
    <name evidence="1" type="ORF">DWW32_02850</name>
</gene>
<evidence type="ECO:0000313" key="2">
    <source>
        <dbReference type="Proteomes" id="UP000265489"/>
    </source>
</evidence>
<dbReference type="GeneID" id="66579078"/>
<dbReference type="AlphaFoldDB" id="A0A395WA69"/>
<name>A0A395WA69_9FIRM</name>
<sequence length="75" mass="9149">MKKSIFYDDHVKSLLDVLELYHAMQYLPEEVDEKAVEFAKYLSNYMYGDFYDQFKKYEIDDIEHQEIVTYSISKF</sequence>
<dbReference type="RefSeq" id="WP_118324702.1">
    <property type="nucleotide sequence ID" value="NZ_QRYH01000004.1"/>
</dbReference>
<comment type="caution">
    <text evidence="1">The sequence shown here is derived from an EMBL/GenBank/DDBJ whole genome shotgun (WGS) entry which is preliminary data.</text>
</comment>
<organism evidence="1 2">
    <name type="scientific">Holdemanella biformis</name>
    <dbReference type="NCBI Taxonomy" id="1735"/>
    <lineage>
        <taxon>Bacteria</taxon>
        <taxon>Bacillati</taxon>
        <taxon>Bacillota</taxon>
        <taxon>Erysipelotrichia</taxon>
        <taxon>Erysipelotrichales</taxon>
        <taxon>Erysipelotrichaceae</taxon>
        <taxon>Holdemanella</taxon>
    </lineage>
</organism>
<protein>
    <submittedName>
        <fullName evidence="1">Uncharacterized protein</fullName>
    </submittedName>
</protein>
<reference evidence="1 2" key="1">
    <citation type="submission" date="2018-08" db="EMBL/GenBank/DDBJ databases">
        <title>A genome reference for cultivated species of the human gut microbiota.</title>
        <authorList>
            <person name="Zou Y."/>
            <person name="Xue W."/>
            <person name="Luo G."/>
        </authorList>
    </citation>
    <scope>NUCLEOTIDE SEQUENCE [LARGE SCALE GENOMIC DNA]</scope>
    <source>
        <strain evidence="1 2">AF15-20</strain>
    </source>
</reference>
<dbReference type="Proteomes" id="UP000265489">
    <property type="component" value="Unassembled WGS sequence"/>
</dbReference>
<accession>A0A395WA69</accession>
<dbReference type="EMBL" id="QRYQ01000003">
    <property type="protein sequence ID" value="RGU93282.1"/>
    <property type="molecule type" value="Genomic_DNA"/>
</dbReference>